<reference evidence="3 4" key="1">
    <citation type="submission" date="2015-09" db="EMBL/GenBank/DDBJ databases">
        <title>Draft Genome Sequence of the Strain BR 3267 (Bradyrhizobium yuanmingense) recommended as inoculant for cowpea in Brazil.</title>
        <authorList>
            <person name="Simoes-Araujo J.L."/>
            <person name="Zilli J.E."/>
        </authorList>
    </citation>
    <scope>NUCLEOTIDE SEQUENCE [LARGE SCALE GENOMIC DNA]</scope>
    <source>
        <strain evidence="3 4">BR3267</strain>
    </source>
</reference>
<dbReference type="InterPro" id="IPR020904">
    <property type="entry name" value="Sc_DH/Rdtase_CS"/>
</dbReference>
<sequence length="255" mass="26921">MTKTTYSSLAGSVVLITGGASGIGAAFVRAFAGQGAQVAFFDIDKDAGEALVREIAASSGPPPLFVPCDLLDIDALRSAMAEARRSLGDAAVLVNNAANDQRQALAEVTPSEFDWMIGVNLKHVFFAAQAVVPQMQARGGGSIINMSSIAWMRGAPALPVYAAAKAAIVGFTNSLARSVGPDRIRVNAIAPGMVITERQRRLWYPDDRVIAEIRSRQAVPDAVTPEDIANMALFLASDESQRITSQCFRVDGGLA</sequence>
<proteinExistence type="inferred from homology"/>
<dbReference type="PROSITE" id="PS00061">
    <property type="entry name" value="ADH_SHORT"/>
    <property type="match status" value="1"/>
</dbReference>
<accession>A0A0R3BQM8</accession>
<dbReference type="PRINTS" id="PR00081">
    <property type="entry name" value="GDHRDH"/>
</dbReference>
<dbReference type="AlphaFoldDB" id="A0A0R3BQM8"/>
<protein>
    <submittedName>
        <fullName evidence="3">3-oxoacyl-ACP reductase</fullName>
    </submittedName>
</protein>
<comment type="caution">
    <text evidence="3">The sequence shown here is derived from an EMBL/GenBank/DDBJ whole genome shotgun (WGS) entry which is preliminary data.</text>
</comment>
<comment type="similarity">
    <text evidence="1">Belongs to the short-chain dehydrogenases/reductases (SDR) family.</text>
</comment>
<dbReference type="GO" id="GO:0016491">
    <property type="term" value="F:oxidoreductase activity"/>
    <property type="evidence" value="ECO:0007669"/>
    <property type="project" value="UniProtKB-KW"/>
</dbReference>
<dbReference type="Proteomes" id="UP000051380">
    <property type="component" value="Unassembled WGS sequence"/>
</dbReference>
<keyword evidence="2" id="KW-0560">Oxidoreductase</keyword>
<evidence type="ECO:0000256" key="2">
    <source>
        <dbReference type="ARBA" id="ARBA00023002"/>
    </source>
</evidence>
<gene>
    <name evidence="3" type="ORF">AOQ72_04675</name>
</gene>
<dbReference type="Pfam" id="PF13561">
    <property type="entry name" value="adh_short_C2"/>
    <property type="match status" value="1"/>
</dbReference>
<evidence type="ECO:0000313" key="3">
    <source>
        <dbReference type="EMBL" id="KRP85412.1"/>
    </source>
</evidence>
<dbReference type="PANTHER" id="PTHR43639:SF1">
    <property type="entry name" value="SHORT-CHAIN DEHYDROGENASE_REDUCTASE FAMILY PROTEIN"/>
    <property type="match status" value="1"/>
</dbReference>
<dbReference type="Gene3D" id="3.40.50.720">
    <property type="entry name" value="NAD(P)-binding Rossmann-like Domain"/>
    <property type="match status" value="1"/>
</dbReference>
<dbReference type="CDD" id="cd05233">
    <property type="entry name" value="SDR_c"/>
    <property type="match status" value="1"/>
</dbReference>
<dbReference type="OrthoDB" id="9789398at2"/>
<dbReference type="InterPro" id="IPR036291">
    <property type="entry name" value="NAD(P)-bd_dom_sf"/>
</dbReference>
<dbReference type="PRINTS" id="PR00080">
    <property type="entry name" value="SDRFAMILY"/>
</dbReference>
<dbReference type="RefSeq" id="WP_057030487.1">
    <property type="nucleotide sequence ID" value="NZ_LJYF01000053.1"/>
</dbReference>
<dbReference type="FunFam" id="3.40.50.720:FF:000620">
    <property type="entry name" value="3-oxoacyl-(Acyl carrier protein) reductase"/>
    <property type="match status" value="1"/>
</dbReference>
<evidence type="ECO:0000256" key="1">
    <source>
        <dbReference type="ARBA" id="ARBA00006484"/>
    </source>
</evidence>
<dbReference type="EMBL" id="LJYF01000053">
    <property type="protein sequence ID" value="KRP85412.1"/>
    <property type="molecule type" value="Genomic_DNA"/>
</dbReference>
<dbReference type="InterPro" id="IPR002347">
    <property type="entry name" value="SDR_fam"/>
</dbReference>
<dbReference type="SUPFAM" id="SSF51735">
    <property type="entry name" value="NAD(P)-binding Rossmann-fold domains"/>
    <property type="match status" value="1"/>
</dbReference>
<evidence type="ECO:0000313" key="4">
    <source>
        <dbReference type="Proteomes" id="UP000051380"/>
    </source>
</evidence>
<organism evidence="3 4">
    <name type="scientific">Bradyrhizobium yuanmingense</name>
    <dbReference type="NCBI Taxonomy" id="108015"/>
    <lineage>
        <taxon>Bacteria</taxon>
        <taxon>Pseudomonadati</taxon>
        <taxon>Pseudomonadota</taxon>
        <taxon>Alphaproteobacteria</taxon>
        <taxon>Hyphomicrobiales</taxon>
        <taxon>Nitrobacteraceae</taxon>
        <taxon>Bradyrhizobium</taxon>
    </lineage>
</organism>
<dbReference type="PANTHER" id="PTHR43639">
    <property type="entry name" value="OXIDOREDUCTASE, SHORT-CHAIN DEHYDROGENASE/REDUCTASE FAMILY (AFU_ORTHOLOGUE AFUA_5G02870)"/>
    <property type="match status" value="1"/>
</dbReference>
<dbReference type="STRING" id="108015.GA0061099_1005430"/>
<name>A0A0R3BQM8_9BRAD</name>